<accession>L2GUJ0</accession>
<dbReference type="VEuPathDB" id="MicrosporidiaDB:VCUG_01572"/>
<dbReference type="Proteomes" id="UP000011081">
    <property type="component" value="Unassembled WGS sequence"/>
</dbReference>
<dbReference type="RefSeq" id="XP_008074589.1">
    <property type="nucleotide sequence ID" value="XM_008076398.1"/>
</dbReference>
<dbReference type="HOGENOM" id="CLU_2063253_0_0_1"/>
<name>L2GUJ0_VAVCU</name>
<dbReference type="EMBL" id="GL877428">
    <property type="protein sequence ID" value="ELA46953.1"/>
    <property type="molecule type" value="Genomic_DNA"/>
</dbReference>
<reference evidence="2" key="1">
    <citation type="submission" date="2011-03" db="EMBL/GenBank/DDBJ databases">
        <title>The genome sequence of Vavraia culicis strain floridensis.</title>
        <authorList>
            <consortium name="The Broad Institute Genome Sequencing Platform"/>
            <person name="Cuomo C."/>
            <person name="Becnel J."/>
            <person name="Sanscrainte N."/>
            <person name="Young S.K."/>
            <person name="Zeng Q."/>
            <person name="Gargeya S."/>
            <person name="Fitzgerald M."/>
            <person name="Haas B."/>
            <person name="Abouelleil A."/>
            <person name="Alvarado L."/>
            <person name="Arachchi H.M."/>
            <person name="Berlin A."/>
            <person name="Chapman S.B."/>
            <person name="Gearin G."/>
            <person name="Goldberg J."/>
            <person name="Griggs A."/>
            <person name="Gujja S."/>
            <person name="Hansen M."/>
            <person name="Heiman D."/>
            <person name="Howarth C."/>
            <person name="Larimer J."/>
            <person name="Lui A."/>
            <person name="MacDonald P.J.P."/>
            <person name="McCowen C."/>
            <person name="Montmayeur A."/>
            <person name="Murphy C."/>
            <person name="Neiman D."/>
            <person name="Pearson M."/>
            <person name="Priest M."/>
            <person name="Roberts A."/>
            <person name="Saif S."/>
            <person name="Shea T."/>
            <person name="Sisk P."/>
            <person name="Stolte C."/>
            <person name="Sykes S."/>
            <person name="Wortman J."/>
            <person name="Nusbaum C."/>
            <person name="Birren B."/>
        </authorList>
    </citation>
    <scope>NUCLEOTIDE SEQUENCE [LARGE SCALE GENOMIC DNA]</scope>
    <source>
        <strain evidence="2">floridensis</strain>
    </source>
</reference>
<gene>
    <name evidence="1" type="ORF">VCUG_01572</name>
</gene>
<dbReference type="InParanoid" id="L2GUJ0"/>
<dbReference type="GeneID" id="19879448"/>
<organism evidence="1 2">
    <name type="scientific">Vavraia culicis (isolate floridensis)</name>
    <name type="common">Microsporidian parasite</name>
    <dbReference type="NCBI Taxonomy" id="948595"/>
    <lineage>
        <taxon>Eukaryota</taxon>
        <taxon>Fungi</taxon>
        <taxon>Fungi incertae sedis</taxon>
        <taxon>Microsporidia</taxon>
        <taxon>Pleistophoridae</taxon>
        <taxon>Vavraia</taxon>
    </lineage>
</organism>
<keyword evidence="2" id="KW-1185">Reference proteome</keyword>
<evidence type="ECO:0000313" key="2">
    <source>
        <dbReference type="Proteomes" id="UP000011081"/>
    </source>
</evidence>
<proteinExistence type="predicted"/>
<protein>
    <submittedName>
        <fullName evidence="1">Uncharacterized protein</fullName>
    </submittedName>
</protein>
<evidence type="ECO:0000313" key="1">
    <source>
        <dbReference type="EMBL" id="ELA46953.1"/>
    </source>
</evidence>
<sequence>MKYSHTKGHSNQCTHHLSTADSQRLRAACNQANRGIYHTTINTFCTGVRKCMNKTIKTLRYSTNTAYYQLAMLYTCAETCYDVHQRETEWHGALTFVCLWQNEHEWRVEDTTWMVVAVK</sequence>
<dbReference type="AlphaFoldDB" id="L2GUJ0"/>